<keyword evidence="2" id="KW-0167">Capsid protein</keyword>
<dbReference type="InterPro" id="IPR012851">
    <property type="entry name" value="Spore_coat_CotF-like"/>
</dbReference>
<feature type="region of interest" description="Disordered" evidence="1">
    <location>
        <begin position="1"/>
        <end position="30"/>
    </location>
</feature>
<dbReference type="AlphaFoldDB" id="A0A3G3K3E9"/>
<sequence>MNQNPSQSMTIKNPKPANEPQVKGPEMNDRDRVNDILALEKYLTDSFNVAAREASHTALHQDIMTVLNETHQCQYEMFELMFRKGHYKLEAEEQQKLDQAYQQFSNYSTQFPYASPTLQ</sequence>
<keyword evidence="3" id="KW-1185">Reference proteome</keyword>
<evidence type="ECO:0000313" key="2">
    <source>
        <dbReference type="EMBL" id="AYQ74988.1"/>
    </source>
</evidence>
<accession>A0A3G3K3E9</accession>
<protein>
    <submittedName>
        <fullName evidence="2">Spore coat protein</fullName>
    </submittedName>
</protein>
<dbReference type="Proteomes" id="UP000269097">
    <property type="component" value="Chromosome"/>
</dbReference>
<evidence type="ECO:0000313" key="3">
    <source>
        <dbReference type="Proteomes" id="UP000269097"/>
    </source>
</evidence>
<reference evidence="2 3" key="1">
    <citation type="submission" date="2018-10" db="EMBL/GenBank/DDBJ databases">
        <title>Genome Sequence of Cohnella sp.</title>
        <authorList>
            <person name="Srinivasan S."/>
            <person name="Kim M.K."/>
        </authorList>
    </citation>
    <scope>NUCLEOTIDE SEQUENCE [LARGE SCALE GENOMIC DNA]</scope>
    <source>
        <strain evidence="2 3">18JY8-7</strain>
    </source>
</reference>
<proteinExistence type="predicted"/>
<gene>
    <name evidence="2" type="ORF">EAV92_21975</name>
</gene>
<dbReference type="Pfam" id="PF07875">
    <property type="entry name" value="Coat_F"/>
    <property type="match status" value="1"/>
</dbReference>
<organism evidence="2 3">
    <name type="scientific">Cohnella candidum</name>
    <dbReference type="NCBI Taxonomy" id="2674991"/>
    <lineage>
        <taxon>Bacteria</taxon>
        <taxon>Bacillati</taxon>
        <taxon>Bacillota</taxon>
        <taxon>Bacilli</taxon>
        <taxon>Bacillales</taxon>
        <taxon>Paenibacillaceae</taxon>
        <taxon>Cohnella</taxon>
    </lineage>
</organism>
<evidence type="ECO:0000256" key="1">
    <source>
        <dbReference type="SAM" id="MobiDB-lite"/>
    </source>
</evidence>
<keyword evidence="2" id="KW-0946">Virion</keyword>
<feature type="compositionally biased region" description="Polar residues" evidence="1">
    <location>
        <begin position="1"/>
        <end position="11"/>
    </location>
</feature>
<dbReference type="EMBL" id="CP033433">
    <property type="protein sequence ID" value="AYQ74988.1"/>
    <property type="molecule type" value="Genomic_DNA"/>
</dbReference>
<dbReference type="RefSeq" id="WP_123043068.1">
    <property type="nucleotide sequence ID" value="NZ_CP033433.1"/>
</dbReference>
<name>A0A3G3K3E9_9BACL</name>
<dbReference type="KEGG" id="coh:EAV92_21975"/>